<evidence type="ECO:0000256" key="1">
    <source>
        <dbReference type="ARBA" id="ARBA00001946"/>
    </source>
</evidence>
<keyword evidence="7" id="KW-0443">Lipid metabolism</keyword>
<sequence length="322" mass="35005">MYHIIINPASRSGRGAKIWSEQIEPALKKSDAVYQTYFSKKAGEVKHLAAQITAEYKDDPDLKLIVLGGDGTVNEALQGIADPSKVILGYIPTGSSNDLARDLGIPKEPKAALDLILRNVAPRVMDLGRLTYLDKDQPEESRLFAVSCGIGFDAAVCAEAMHSPIKDTMNRIGLGKLTYLGIALKQLITARKVSCTLTTENAVNGKQTAFQLPRFLFVTCMSHRYEGGGFMFCPPATDNDGILDLCCVGNISKVLVLLALPTAFFGKHYFVKGIDAYTTTQMSITASAPLWVHTDGEVTRKSCGFRVECLPGAIRMITPEVK</sequence>
<keyword evidence="11" id="KW-1185">Reference proteome</keyword>
<dbReference type="GO" id="GO:0008654">
    <property type="term" value="P:phospholipid biosynthetic process"/>
    <property type="evidence" value="ECO:0007669"/>
    <property type="project" value="UniProtKB-KW"/>
</dbReference>
<dbReference type="InterPro" id="IPR016064">
    <property type="entry name" value="NAD/diacylglycerol_kinase_sf"/>
</dbReference>
<dbReference type="InterPro" id="IPR050187">
    <property type="entry name" value="Lipid_Phosphate_FormReg"/>
</dbReference>
<evidence type="ECO:0000313" key="10">
    <source>
        <dbReference type="EMBL" id="QNM01536.1"/>
    </source>
</evidence>
<evidence type="ECO:0000256" key="6">
    <source>
        <dbReference type="ARBA" id="ARBA00022840"/>
    </source>
</evidence>
<dbReference type="SUPFAM" id="SSF111331">
    <property type="entry name" value="NAD kinase/diacylglycerol kinase-like"/>
    <property type="match status" value="1"/>
</dbReference>
<dbReference type="Pfam" id="PF00781">
    <property type="entry name" value="DAGK_cat"/>
    <property type="match status" value="1"/>
</dbReference>
<keyword evidence="7" id="KW-0594">Phospholipid biosynthesis</keyword>
<dbReference type="EMBL" id="CP060633">
    <property type="protein sequence ID" value="QNM01536.1"/>
    <property type="molecule type" value="Genomic_DNA"/>
</dbReference>
<keyword evidence="4" id="KW-0547">Nucleotide-binding</keyword>
<dbReference type="InterPro" id="IPR017438">
    <property type="entry name" value="ATP-NAD_kinase_N"/>
</dbReference>
<evidence type="ECO:0000256" key="8">
    <source>
        <dbReference type="ARBA" id="ARBA00023264"/>
    </source>
</evidence>
<evidence type="ECO:0000256" key="5">
    <source>
        <dbReference type="ARBA" id="ARBA00022777"/>
    </source>
</evidence>
<keyword evidence="6" id="KW-0067">ATP-binding</keyword>
<dbReference type="InterPro" id="IPR001206">
    <property type="entry name" value="Diacylglycerol_kinase_cat_dom"/>
</dbReference>
<dbReference type="GO" id="GO:0005524">
    <property type="term" value="F:ATP binding"/>
    <property type="evidence" value="ECO:0007669"/>
    <property type="project" value="UniProtKB-KW"/>
</dbReference>
<keyword evidence="3" id="KW-0808">Transferase</keyword>
<evidence type="ECO:0000259" key="9">
    <source>
        <dbReference type="PROSITE" id="PS50146"/>
    </source>
</evidence>
<accession>A0A7G9FSK4</accession>
<dbReference type="KEGG" id="ssun:H9Q77_10445"/>
<dbReference type="PROSITE" id="PS50146">
    <property type="entry name" value="DAGK"/>
    <property type="match status" value="1"/>
</dbReference>
<keyword evidence="7" id="KW-0444">Lipid biosynthesis</keyword>
<dbReference type="GO" id="GO:0016301">
    <property type="term" value="F:kinase activity"/>
    <property type="evidence" value="ECO:0007669"/>
    <property type="project" value="UniProtKB-KW"/>
</dbReference>
<reference evidence="10 11" key="1">
    <citation type="submission" date="2020-08" db="EMBL/GenBank/DDBJ databases">
        <authorList>
            <person name="Liu C."/>
            <person name="Sun Q."/>
        </authorList>
    </citation>
    <scope>NUCLEOTIDE SEQUENCE [LARGE SCALE GENOMIC DNA]</scope>
    <source>
        <strain evidence="10 11">NSJ-8</strain>
    </source>
</reference>
<evidence type="ECO:0000256" key="3">
    <source>
        <dbReference type="ARBA" id="ARBA00022679"/>
    </source>
</evidence>
<gene>
    <name evidence="10" type="ORF">H9Q77_10445</name>
</gene>
<dbReference type="Proteomes" id="UP000515981">
    <property type="component" value="Chromosome"/>
</dbReference>
<dbReference type="RefSeq" id="WP_249325466.1">
    <property type="nucleotide sequence ID" value="NZ_CP060633.1"/>
</dbReference>
<dbReference type="InterPro" id="IPR005218">
    <property type="entry name" value="Diacylglycerol/lipid_kinase"/>
</dbReference>
<dbReference type="Gene3D" id="2.60.200.40">
    <property type="match status" value="1"/>
</dbReference>
<dbReference type="Pfam" id="PF19279">
    <property type="entry name" value="YegS_C"/>
    <property type="match status" value="1"/>
</dbReference>
<comment type="similarity">
    <text evidence="2">Belongs to the diacylglycerol/lipid kinase family.</text>
</comment>
<dbReference type="Gene3D" id="3.40.50.10330">
    <property type="entry name" value="Probable inorganic polyphosphate/atp-NAD kinase, domain 1"/>
    <property type="match status" value="1"/>
</dbReference>
<keyword evidence="5 10" id="KW-0418">Kinase</keyword>
<dbReference type="InterPro" id="IPR045540">
    <property type="entry name" value="YegS/DAGK_C"/>
</dbReference>
<evidence type="ECO:0000256" key="7">
    <source>
        <dbReference type="ARBA" id="ARBA00023209"/>
    </source>
</evidence>
<name>A0A7G9FSK4_9FIRM</name>
<keyword evidence="8" id="KW-1208">Phospholipid metabolism</keyword>
<dbReference type="PANTHER" id="PTHR12358:SF54">
    <property type="entry name" value="SPHINGOSINE KINASE RELATED PROTEIN"/>
    <property type="match status" value="1"/>
</dbReference>
<feature type="domain" description="DAGKc" evidence="9">
    <location>
        <begin position="1"/>
        <end position="135"/>
    </location>
</feature>
<dbReference type="AlphaFoldDB" id="A0A7G9FSK4"/>
<dbReference type="NCBIfam" id="TIGR00147">
    <property type="entry name" value="YegS/Rv2252/BmrU family lipid kinase"/>
    <property type="match status" value="1"/>
</dbReference>
<protein>
    <submittedName>
        <fullName evidence="10">Diacylglycerol kinase family lipid kinase</fullName>
    </submittedName>
</protein>
<evidence type="ECO:0000256" key="2">
    <source>
        <dbReference type="ARBA" id="ARBA00005983"/>
    </source>
</evidence>
<comment type="cofactor">
    <cofactor evidence="1">
        <name>Mg(2+)</name>
        <dbReference type="ChEBI" id="CHEBI:18420"/>
    </cofactor>
</comment>
<proteinExistence type="inferred from homology"/>
<dbReference type="PANTHER" id="PTHR12358">
    <property type="entry name" value="SPHINGOSINE KINASE"/>
    <property type="match status" value="1"/>
</dbReference>
<evidence type="ECO:0000313" key="11">
    <source>
        <dbReference type="Proteomes" id="UP000515981"/>
    </source>
</evidence>
<evidence type="ECO:0000256" key="4">
    <source>
        <dbReference type="ARBA" id="ARBA00022741"/>
    </source>
</evidence>
<dbReference type="SMART" id="SM00046">
    <property type="entry name" value="DAGKc"/>
    <property type="match status" value="1"/>
</dbReference>
<organism evidence="10 11">
    <name type="scientific">Simiaoa sunii</name>
    <dbReference type="NCBI Taxonomy" id="2763672"/>
    <lineage>
        <taxon>Bacteria</taxon>
        <taxon>Bacillati</taxon>
        <taxon>Bacillota</taxon>
        <taxon>Clostridia</taxon>
        <taxon>Lachnospirales</taxon>
        <taxon>Lachnospiraceae</taxon>
        <taxon>Simiaoa</taxon>
    </lineage>
</organism>